<evidence type="ECO:0000256" key="1">
    <source>
        <dbReference type="SAM" id="SignalP"/>
    </source>
</evidence>
<name>B8J4W7_DESDA</name>
<dbReference type="NCBIfam" id="NF033894">
    <property type="entry name" value="Eex_IncN"/>
    <property type="match status" value="1"/>
</dbReference>
<sequence length="84" mass="9372" precursor="true">MRINKMVLLMALAVLPLAFTGCEKKEATKTVDWFMAPENEAALEAKLKECRNNPGELGNTPNCQNAELANHRNFARKPATPLKF</sequence>
<gene>
    <name evidence="2" type="ordered locus">Ddes_2353</name>
</gene>
<feature type="chain" id="PRO_5002874873" description="EexN family lipoprotein" evidence="1">
    <location>
        <begin position="21"/>
        <end position="84"/>
    </location>
</feature>
<dbReference type="EMBL" id="CP001358">
    <property type="protein sequence ID" value="ACL50247.1"/>
    <property type="molecule type" value="Genomic_DNA"/>
</dbReference>
<evidence type="ECO:0008006" key="3">
    <source>
        <dbReference type="Google" id="ProtNLM"/>
    </source>
</evidence>
<feature type="signal peptide" evidence="1">
    <location>
        <begin position="1"/>
        <end position="20"/>
    </location>
</feature>
<protein>
    <recommendedName>
        <fullName evidence="3">EexN family lipoprotein</fullName>
    </recommendedName>
</protein>
<keyword evidence="1" id="KW-0732">Signal</keyword>
<dbReference type="AlphaFoldDB" id="B8J4W7"/>
<reference evidence="2" key="1">
    <citation type="submission" date="2009-01" db="EMBL/GenBank/DDBJ databases">
        <title>Complete sequence of Desulfovibrio desulfuricans subsp. desulfuricans str. ATCC 27774.</title>
        <authorList>
            <consortium name="US DOE Joint Genome Institute"/>
            <person name="Lucas S."/>
            <person name="Copeland A."/>
            <person name="Lapidus A."/>
            <person name="Glavina del Rio T."/>
            <person name="Tice H."/>
            <person name="Bruce D."/>
            <person name="Goodwin L."/>
            <person name="Pitluck S."/>
            <person name="Sims D."/>
            <person name="Lu M."/>
            <person name="Kiss H."/>
            <person name="Meineke L."/>
            <person name="Brettin T."/>
            <person name="Detter J.C."/>
            <person name="Han C."/>
            <person name="Larimer F."/>
            <person name="Land M."/>
            <person name="Hauser L."/>
            <person name="Kyrpides N."/>
            <person name="Ovchinnikova G."/>
            <person name="Hazen T.C."/>
        </authorList>
    </citation>
    <scope>NUCLEOTIDE SEQUENCE [LARGE SCALE GENOMIC DNA]</scope>
    <source>
        <strain evidence="2">ATCC 27774</strain>
    </source>
</reference>
<dbReference type="KEGG" id="dds:Ddes_2353"/>
<dbReference type="STRING" id="525146.Ddes_2353"/>
<dbReference type="InterPro" id="IPR047937">
    <property type="entry name" value="Eex_IncN-like"/>
</dbReference>
<accession>B8J4W7</accession>
<dbReference type="PROSITE" id="PS51257">
    <property type="entry name" value="PROKAR_LIPOPROTEIN"/>
    <property type="match status" value="1"/>
</dbReference>
<evidence type="ECO:0000313" key="2">
    <source>
        <dbReference type="EMBL" id="ACL50247.1"/>
    </source>
</evidence>
<organism evidence="2">
    <name type="scientific">Desulfovibrio desulfuricans (strain ATCC 27774 / DSM 6949 / MB)</name>
    <dbReference type="NCBI Taxonomy" id="525146"/>
    <lineage>
        <taxon>Bacteria</taxon>
        <taxon>Pseudomonadati</taxon>
        <taxon>Thermodesulfobacteriota</taxon>
        <taxon>Desulfovibrionia</taxon>
        <taxon>Desulfovibrionales</taxon>
        <taxon>Desulfovibrionaceae</taxon>
        <taxon>Desulfovibrio</taxon>
    </lineage>
</organism>
<dbReference type="HOGENOM" id="CLU_184395_1_1_7"/>
<proteinExistence type="predicted"/>